<feature type="region of interest" description="Disordered" evidence="2">
    <location>
        <begin position="1391"/>
        <end position="1423"/>
    </location>
</feature>
<keyword evidence="3" id="KW-1133">Transmembrane helix</keyword>
<feature type="domain" description="DUF7750" evidence="5">
    <location>
        <begin position="590"/>
        <end position="653"/>
    </location>
</feature>
<dbReference type="EMBL" id="KE345753">
    <property type="protein sequence ID" value="EXC13594.1"/>
    <property type="molecule type" value="Genomic_DNA"/>
</dbReference>
<feature type="compositionally biased region" description="Basic and acidic residues" evidence="2">
    <location>
        <begin position="1055"/>
        <end position="1064"/>
    </location>
</feature>
<feature type="compositionally biased region" description="Polar residues" evidence="2">
    <location>
        <begin position="736"/>
        <end position="772"/>
    </location>
</feature>
<dbReference type="Pfam" id="PF02517">
    <property type="entry name" value="Rce1-like"/>
    <property type="match status" value="1"/>
</dbReference>
<feature type="compositionally biased region" description="Polar residues" evidence="2">
    <location>
        <begin position="711"/>
        <end position="721"/>
    </location>
</feature>
<keyword evidence="7" id="KW-1185">Reference proteome</keyword>
<dbReference type="PANTHER" id="PTHR10794:SF92">
    <property type="entry name" value="EMBRYOGENESIS-ASSOCIATED PROTEIN EMB8"/>
    <property type="match status" value="1"/>
</dbReference>
<proteinExistence type="inferred from homology"/>
<comment type="similarity">
    <text evidence="1">Belongs to the AB hydrolase superfamily. AB hydrolase 4 family.</text>
</comment>
<dbReference type="KEGG" id="mnt:21402490"/>
<feature type="compositionally biased region" description="Basic and acidic residues" evidence="2">
    <location>
        <begin position="1406"/>
        <end position="1423"/>
    </location>
</feature>
<name>W9SK90_9ROSA</name>
<organism evidence="6 7">
    <name type="scientific">Morus notabilis</name>
    <dbReference type="NCBI Taxonomy" id="981085"/>
    <lineage>
        <taxon>Eukaryota</taxon>
        <taxon>Viridiplantae</taxon>
        <taxon>Streptophyta</taxon>
        <taxon>Embryophyta</taxon>
        <taxon>Tracheophyta</taxon>
        <taxon>Spermatophyta</taxon>
        <taxon>Magnoliopsida</taxon>
        <taxon>eudicotyledons</taxon>
        <taxon>Gunneridae</taxon>
        <taxon>Pentapetalae</taxon>
        <taxon>rosids</taxon>
        <taxon>fabids</taxon>
        <taxon>Rosales</taxon>
        <taxon>Moraceae</taxon>
        <taxon>Moreae</taxon>
        <taxon>Morus</taxon>
    </lineage>
</organism>
<dbReference type="GO" id="GO:0080120">
    <property type="term" value="P:CAAX-box protein maturation"/>
    <property type="evidence" value="ECO:0007669"/>
    <property type="project" value="UniProtKB-ARBA"/>
</dbReference>
<feature type="transmembrane region" description="Helical" evidence="3">
    <location>
        <begin position="1637"/>
        <end position="1657"/>
    </location>
</feature>
<feature type="transmembrane region" description="Helical" evidence="3">
    <location>
        <begin position="1593"/>
        <end position="1617"/>
    </location>
</feature>
<gene>
    <name evidence="6" type="ORF">L484_019551</name>
</gene>
<feature type="compositionally biased region" description="Basic and acidic residues" evidence="2">
    <location>
        <begin position="1029"/>
        <end position="1048"/>
    </location>
</feature>
<feature type="compositionally biased region" description="Acidic residues" evidence="2">
    <location>
        <begin position="939"/>
        <end position="948"/>
    </location>
</feature>
<evidence type="ECO:0000259" key="4">
    <source>
        <dbReference type="Pfam" id="PF02517"/>
    </source>
</evidence>
<feature type="compositionally biased region" description="Basic and acidic residues" evidence="2">
    <location>
        <begin position="831"/>
        <end position="845"/>
    </location>
</feature>
<evidence type="ECO:0000256" key="2">
    <source>
        <dbReference type="SAM" id="MobiDB-lite"/>
    </source>
</evidence>
<dbReference type="InterPro" id="IPR003675">
    <property type="entry name" value="Rce1/LyrA-like_dom"/>
</dbReference>
<reference evidence="7" key="1">
    <citation type="submission" date="2013-01" db="EMBL/GenBank/DDBJ databases">
        <title>Draft Genome Sequence of a Mulberry Tree, Morus notabilis C.K. Schneid.</title>
        <authorList>
            <person name="He N."/>
            <person name="Zhao S."/>
        </authorList>
    </citation>
    <scope>NUCLEOTIDE SEQUENCE</scope>
</reference>
<feature type="domain" description="CAAX prenyl protease 2/Lysostaphin resistance protein A-like" evidence="4">
    <location>
        <begin position="1640"/>
        <end position="1723"/>
    </location>
</feature>
<protein>
    <submittedName>
        <fullName evidence="6">Embryogenesis-associated protein</fullName>
    </submittedName>
</protein>
<feature type="transmembrane region" description="Helical" evidence="3">
    <location>
        <begin position="1542"/>
        <end position="1563"/>
    </location>
</feature>
<dbReference type="InterPro" id="IPR050960">
    <property type="entry name" value="AB_hydrolase_4_sf"/>
</dbReference>
<evidence type="ECO:0000256" key="1">
    <source>
        <dbReference type="ARBA" id="ARBA00010884"/>
    </source>
</evidence>
<evidence type="ECO:0000259" key="5">
    <source>
        <dbReference type="Pfam" id="PF24930"/>
    </source>
</evidence>
<evidence type="ECO:0000313" key="7">
    <source>
        <dbReference type="Proteomes" id="UP000030645"/>
    </source>
</evidence>
<dbReference type="SUPFAM" id="SSF53474">
    <property type="entry name" value="alpha/beta-Hydrolases"/>
    <property type="match status" value="1"/>
</dbReference>
<dbReference type="STRING" id="981085.W9SK90"/>
<feature type="compositionally biased region" description="Basic and acidic residues" evidence="2">
    <location>
        <begin position="1003"/>
        <end position="1016"/>
    </location>
</feature>
<dbReference type="OrthoDB" id="5954035at2759"/>
<dbReference type="Pfam" id="PF24930">
    <property type="entry name" value="DUF7750"/>
    <property type="match status" value="1"/>
</dbReference>
<dbReference type="eggNOG" id="KOG1838">
    <property type="taxonomic scope" value="Eukaryota"/>
</dbReference>
<dbReference type="GO" id="GO:0034338">
    <property type="term" value="F:short-chain carboxylesterase activity"/>
    <property type="evidence" value="ECO:0007669"/>
    <property type="project" value="TreeGrafter"/>
</dbReference>
<feature type="transmembrane region" description="Helical" evidence="3">
    <location>
        <begin position="1677"/>
        <end position="1699"/>
    </location>
</feature>
<feature type="region of interest" description="Disordered" evidence="2">
    <location>
        <begin position="682"/>
        <end position="904"/>
    </location>
</feature>
<feature type="compositionally biased region" description="Basic and acidic residues" evidence="2">
    <location>
        <begin position="700"/>
        <end position="710"/>
    </location>
</feature>
<feature type="compositionally biased region" description="Basic and acidic residues" evidence="2">
    <location>
        <begin position="967"/>
        <end position="984"/>
    </location>
</feature>
<dbReference type="InterPro" id="IPR056652">
    <property type="entry name" value="DUF7750"/>
</dbReference>
<evidence type="ECO:0000256" key="3">
    <source>
        <dbReference type="SAM" id="Phobius"/>
    </source>
</evidence>
<dbReference type="GO" id="GO:0004175">
    <property type="term" value="F:endopeptidase activity"/>
    <property type="evidence" value="ECO:0007669"/>
    <property type="project" value="UniProtKB-ARBA"/>
</dbReference>
<dbReference type="InterPro" id="IPR029058">
    <property type="entry name" value="AB_hydrolase_fold"/>
</dbReference>
<feature type="region of interest" description="Disordered" evidence="2">
    <location>
        <begin position="937"/>
        <end position="1064"/>
    </location>
</feature>
<feature type="compositionally biased region" description="Low complexity" evidence="2">
    <location>
        <begin position="798"/>
        <end position="814"/>
    </location>
</feature>
<evidence type="ECO:0000313" key="6">
    <source>
        <dbReference type="EMBL" id="EXC13594.1"/>
    </source>
</evidence>
<feature type="transmembrane region" description="Helical" evidence="3">
    <location>
        <begin position="1508"/>
        <end position="1530"/>
    </location>
</feature>
<dbReference type="Proteomes" id="UP000030645">
    <property type="component" value="Unassembled WGS sequence"/>
</dbReference>
<sequence length="1789" mass="195974">MSLNANYTLNPNLKPQEFSPFFPKIPFQVREFRVYRRRRLKRCRRQALRCQFNPFADLFGNLISQFPSASSLELIAPALGLVSGLALTASRFGSGGASSEVSDIGEWILFTSPTPFNRFVLLRCPSISFEGGELLENVNEKLVKEDRHYVRLDSGRVLVRGGRGGEGSVGGLERKLEYQRVCVSTDDGGVISLDWPSNLDLTEEHGLDTTLLIVPGWAQGSSDVNIRSFVCDALKRGCFPVVMNPRGCADSPLTTARLFTAADSDDICTAIQFINKARPWTTLMGVGWGYGANMLTKYLAEVGEGTPLTAAACIDNPFDLEEATRSFPHHMATDHKLTDGLVDILRSNKELFRGRAKGFDVEKALSAKSVRDFEKAISMVSYGFEAIEDFYSKSSTRNLIGNVKIPVLFIQNDDGSAPLFSIPRSSVAENPFTSLLLCSCLPSSGIYGGRSAMTWCQQLTIEWLTAVELGLLKGRHPLLKDVDITINPSKGLAFMEGKQSRKNGKVTKLLDFTPSNSLNRYTKDTINNVLEESDTTASLILRSRKDLQRKYEVEDKGLGKIENGALEQTNSIDTELVQQEEVSPIESESGEVLQTAQVVMNMLDVTMPGTLTEEKKKKVLTTVGQGETLMKALEDAVPEDVREKLTTAVSGILRAQGPQMKINELLDISRIPNVSTGLKSKLEEKFRGTSNTEGGLQDQHSSEQMKKTDNLSDSSTNNQPGVQKPSGGMDSEHLQMENSQKSANLGQSQSTSSDENNNSGFVRTEASDSGTDVNYDDSSKGKGVVNSEKVEKGSETGAKANSSSSAEKASNAEEANVEEHKDQNEKTALSDTKEEHSAKNEEKSVPDQNKTTAVSSSGVIGENTSPSGSSSEAQSTEKEDSDDNKNMQPVLDQSKSSSDSSTFSVSQALGALTGMDDSTQVAVNSVFGVIENMISQLEESSEHEDEDKDEKNNSRSVSVSMNVKPIDGQRQEKSEATLHEKSVKPDGLSDSSVLKHCGNSMDSRQDESNGRIEKESTQSPISSHGNGMKSRERDTATRVVEQENRKNDQLGGSNHPDDSLDRIKKENSIPTYITSNNEYLPKYLFSEIPTESLDSDATNALLLEYFPEEGQWKLLEQPGNNGSTVDDAQKKVHTRSPAEEDDGDDVIEPLYVILDTEQQQEPIEEFETLSHEQEKVAIDDNIPEELMQFVREIILVALKVEVGRKLSTAGMNEIEPKLVGELVQVANAVSLSVGHDVKHALISDAKCHDIDDILDKVDTLNGEHIIRVISSAVQETTYLRRVLPVGVIVGSSLAALRKVFNVSTVHDDGDLNFAEDKKLRENDYSKIKVSKTHQMPSEKIDQNNRMDDLVSKKGGKTELYNKKNATVMVGAVTAALGASALLVQHRDSYKSNEAVESSSKSPNMKADTRKEAEKLDEAASEKNHNNIVTSLAEKAMSVASPVVPTKEDGGVDQERLVAMLADLGQRGGMLRLVGKVALLWGGIRGAMSLTDRLISFLRLAERSLIQRVLGFVSMVLVLWSPVAVPLLPTLVQSWTTRTPSRFAELVCIIGLYTAVMILVMLWGKRIRGFENPLEQYGLDLASLPKIQNFLKGLVGGVMLVVSIQAVNVLLGCVNISWPYTPSSVDAMTWLKWYGRMLVVVAQGIVTASGVALVEELLFRSWLPEEIAADLGHHRGMIISGLIFSLFERSLWAIPGLWLLSLSLSGVRQRTEGSLSLPIGLRAGIMASSFILQKGGVLTYKPNFPIWVTGTHSFQPFSGIAGFAFSLLLALFLYPRQPIQTKNLKCENGE</sequence>
<feature type="compositionally biased region" description="Low complexity" evidence="2">
    <location>
        <begin position="894"/>
        <end position="904"/>
    </location>
</feature>
<feature type="compositionally biased region" description="Low complexity" evidence="2">
    <location>
        <begin position="954"/>
        <end position="963"/>
    </location>
</feature>
<keyword evidence="3" id="KW-0812">Transmembrane</keyword>
<feature type="compositionally biased region" description="Polar residues" evidence="2">
    <location>
        <begin position="846"/>
        <end position="874"/>
    </location>
</feature>
<dbReference type="Gene3D" id="3.40.50.1820">
    <property type="entry name" value="alpha/beta hydrolase"/>
    <property type="match status" value="1"/>
</dbReference>
<feature type="transmembrane region" description="Helical" evidence="3">
    <location>
        <begin position="1753"/>
        <end position="1773"/>
    </location>
</feature>
<dbReference type="GO" id="GO:0047372">
    <property type="term" value="F:monoacylglycerol lipase activity"/>
    <property type="evidence" value="ECO:0007669"/>
    <property type="project" value="TreeGrafter"/>
</dbReference>
<dbReference type="PANTHER" id="PTHR10794">
    <property type="entry name" value="ABHYDROLASE DOMAIN-CONTAINING PROTEIN"/>
    <property type="match status" value="1"/>
</dbReference>
<keyword evidence="3" id="KW-0472">Membrane</keyword>
<accession>W9SK90</accession>